<dbReference type="GO" id="GO:0016887">
    <property type="term" value="F:ATP hydrolysis activity"/>
    <property type="evidence" value="ECO:0007669"/>
    <property type="project" value="InterPro"/>
</dbReference>
<name>A0A183H8Y7_9BILA</name>
<protein>
    <submittedName>
        <fullName evidence="4">ABC transporter domain-containing protein</fullName>
    </submittedName>
</protein>
<proteinExistence type="predicted"/>
<dbReference type="GO" id="GO:0005743">
    <property type="term" value="C:mitochondrial inner membrane"/>
    <property type="evidence" value="ECO:0007669"/>
    <property type="project" value="TreeGrafter"/>
</dbReference>
<dbReference type="AlphaFoldDB" id="A0A183H8Y7"/>
<dbReference type="EMBL" id="UZAJ01002821">
    <property type="protein sequence ID" value="VDO38329.1"/>
    <property type="molecule type" value="Genomic_DNA"/>
</dbReference>
<keyword evidence="3" id="KW-1185">Reference proteome</keyword>
<dbReference type="Pfam" id="PF00005">
    <property type="entry name" value="ABC_tran"/>
    <property type="match status" value="1"/>
</dbReference>
<evidence type="ECO:0000313" key="3">
    <source>
        <dbReference type="Proteomes" id="UP000267606"/>
    </source>
</evidence>
<dbReference type="InterPro" id="IPR039421">
    <property type="entry name" value="Type_1_exporter"/>
</dbReference>
<evidence type="ECO:0000313" key="4">
    <source>
        <dbReference type="WBParaSite" id="OFLC_0000394801-mRNA-1"/>
    </source>
</evidence>
<feature type="domain" description="ABC transporter" evidence="1">
    <location>
        <begin position="13"/>
        <end position="51"/>
    </location>
</feature>
<evidence type="ECO:0000259" key="1">
    <source>
        <dbReference type="Pfam" id="PF00005"/>
    </source>
</evidence>
<dbReference type="WBParaSite" id="OFLC_0000394801-mRNA-1">
    <property type="protein sequence ID" value="OFLC_0000394801-mRNA-1"/>
    <property type="gene ID" value="OFLC_0000394801"/>
</dbReference>
<dbReference type="SUPFAM" id="SSF52540">
    <property type="entry name" value="P-loop containing nucleoside triphosphate hydrolases"/>
    <property type="match status" value="1"/>
</dbReference>
<dbReference type="InterPro" id="IPR003439">
    <property type="entry name" value="ABC_transporter-like_ATP-bd"/>
</dbReference>
<sequence>MLNIDSNRRKVGYDTTVGERGGHLSGGQRQRIAIARAIVRNPVILLLDERTSALDAESEMNSDQILVMSDGAVVEFGTHQELLHRKGVCANLIEISDSCINFCFSLFL</sequence>
<dbReference type="PANTHER" id="PTHR43394">
    <property type="entry name" value="ATP-DEPENDENT PERMEASE MDL1, MITOCHONDRIAL"/>
    <property type="match status" value="1"/>
</dbReference>
<accession>A0A183H8Y7</accession>
<dbReference type="Proteomes" id="UP000267606">
    <property type="component" value="Unassembled WGS sequence"/>
</dbReference>
<reference evidence="4" key="1">
    <citation type="submission" date="2016-06" db="UniProtKB">
        <authorList>
            <consortium name="WormBaseParasite"/>
        </authorList>
    </citation>
    <scope>IDENTIFICATION</scope>
</reference>
<dbReference type="Gene3D" id="3.40.50.300">
    <property type="entry name" value="P-loop containing nucleotide triphosphate hydrolases"/>
    <property type="match status" value="2"/>
</dbReference>
<dbReference type="InterPro" id="IPR027417">
    <property type="entry name" value="P-loop_NTPase"/>
</dbReference>
<organism evidence="4">
    <name type="scientific">Onchocerca flexuosa</name>
    <dbReference type="NCBI Taxonomy" id="387005"/>
    <lineage>
        <taxon>Eukaryota</taxon>
        <taxon>Metazoa</taxon>
        <taxon>Ecdysozoa</taxon>
        <taxon>Nematoda</taxon>
        <taxon>Chromadorea</taxon>
        <taxon>Rhabditida</taxon>
        <taxon>Spirurina</taxon>
        <taxon>Spiruromorpha</taxon>
        <taxon>Filarioidea</taxon>
        <taxon>Onchocercidae</taxon>
        <taxon>Onchocerca</taxon>
    </lineage>
</organism>
<dbReference type="STRING" id="387005.A0A183H8Y7"/>
<evidence type="ECO:0000313" key="2">
    <source>
        <dbReference type="EMBL" id="VDO38329.1"/>
    </source>
</evidence>
<gene>
    <name evidence="2" type="ORF">OFLC_LOCUS3947</name>
</gene>
<dbReference type="GO" id="GO:0015421">
    <property type="term" value="F:ABC-type oligopeptide transporter activity"/>
    <property type="evidence" value="ECO:0007669"/>
    <property type="project" value="TreeGrafter"/>
</dbReference>
<reference evidence="2 3" key="2">
    <citation type="submission" date="2018-11" db="EMBL/GenBank/DDBJ databases">
        <authorList>
            <consortium name="Pathogen Informatics"/>
        </authorList>
    </citation>
    <scope>NUCLEOTIDE SEQUENCE [LARGE SCALE GENOMIC DNA]</scope>
</reference>
<dbReference type="PANTHER" id="PTHR43394:SF1">
    <property type="entry name" value="ATP-BINDING CASSETTE SUB-FAMILY B MEMBER 10, MITOCHONDRIAL"/>
    <property type="match status" value="1"/>
</dbReference>
<dbReference type="GO" id="GO:0005524">
    <property type="term" value="F:ATP binding"/>
    <property type="evidence" value="ECO:0007669"/>
    <property type="project" value="InterPro"/>
</dbReference>
<dbReference type="GO" id="GO:0090374">
    <property type="term" value="P:oligopeptide export from mitochondrion"/>
    <property type="evidence" value="ECO:0007669"/>
    <property type="project" value="TreeGrafter"/>
</dbReference>